<feature type="zinc finger region" description="TAZ-type" evidence="18">
    <location>
        <begin position="1014"/>
        <end position="1096"/>
    </location>
</feature>
<evidence type="ECO:0000256" key="13">
    <source>
        <dbReference type="ARBA" id="ARBA00023163"/>
    </source>
</evidence>
<dbReference type="GO" id="GO:0045944">
    <property type="term" value="P:positive regulation of transcription by RNA polymerase II"/>
    <property type="evidence" value="ECO:0007669"/>
    <property type="project" value="UniProtKB-ARBA"/>
</dbReference>
<dbReference type="InterPro" id="IPR036427">
    <property type="entry name" value="Bromodomain-like_sf"/>
</dbReference>
<dbReference type="PANTHER" id="PTHR13808:SF1">
    <property type="entry name" value="HISTONE ACETYLTRANSFERASE"/>
    <property type="match status" value="1"/>
</dbReference>
<keyword evidence="4" id="KW-0808">Transferase</keyword>
<dbReference type="PRINTS" id="PR00503">
    <property type="entry name" value="BROMODOMAIN"/>
</dbReference>
<dbReference type="EC" id="2.3.1.48" evidence="2"/>
<dbReference type="Gene3D" id="2.10.110.40">
    <property type="match status" value="1"/>
</dbReference>
<dbReference type="InterPro" id="IPR043145">
    <property type="entry name" value="Znf_ZZ_sf"/>
</dbReference>
<comment type="subcellular location">
    <subcellularLocation>
        <location evidence="1">Nucleus</location>
    </subcellularLocation>
</comment>
<feature type="compositionally biased region" description="Low complexity" evidence="19">
    <location>
        <begin position="1127"/>
        <end position="1154"/>
    </location>
</feature>
<evidence type="ECO:0000259" key="22">
    <source>
        <dbReference type="PROSITE" id="PS50952"/>
    </source>
</evidence>
<dbReference type="InterPro" id="IPR013178">
    <property type="entry name" value="Histone_AcTrfase_Rtt109/CBP"/>
</dbReference>
<dbReference type="GO" id="GO:0004402">
    <property type="term" value="F:histone acetyltransferase activity"/>
    <property type="evidence" value="ECO:0007669"/>
    <property type="project" value="UniProtKB-ARBA"/>
</dbReference>
<dbReference type="SMART" id="SM00297">
    <property type="entry name" value="BROMO"/>
    <property type="match status" value="1"/>
</dbReference>
<proteinExistence type="predicted"/>
<keyword evidence="13" id="KW-0804">Transcription</keyword>
<dbReference type="SUPFAM" id="SSF47040">
    <property type="entry name" value="Kix domain of CBP (creb binding protein)"/>
    <property type="match status" value="1"/>
</dbReference>
<keyword evidence="3" id="KW-0488">Methylation</keyword>
<accession>A0ABD2QBF8</accession>
<dbReference type="GO" id="GO:0005634">
    <property type="term" value="C:nucleus"/>
    <property type="evidence" value="ECO:0007669"/>
    <property type="project" value="UniProtKB-SubCell"/>
</dbReference>
<evidence type="ECO:0000256" key="3">
    <source>
        <dbReference type="ARBA" id="ARBA00022481"/>
    </source>
</evidence>
<dbReference type="Gene3D" id="3.30.40.10">
    <property type="entry name" value="Zinc/RING finger domain, C3HC4 (zinc finger)"/>
    <property type="match status" value="1"/>
</dbReference>
<dbReference type="Gene3D" id="1.20.1020.10">
    <property type="entry name" value="TAZ domain"/>
    <property type="match status" value="2"/>
</dbReference>
<dbReference type="InterPro" id="IPR001487">
    <property type="entry name" value="Bromodomain"/>
</dbReference>
<comment type="catalytic activity">
    <reaction evidence="16">
        <text>L-lysyl-[protein] + acetyl-CoA = N(6)-acetyl-L-lysyl-[protein] + CoA + H(+)</text>
        <dbReference type="Rhea" id="RHEA:45948"/>
        <dbReference type="Rhea" id="RHEA-COMP:9752"/>
        <dbReference type="Rhea" id="RHEA-COMP:10731"/>
        <dbReference type="ChEBI" id="CHEBI:15378"/>
        <dbReference type="ChEBI" id="CHEBI:29969"/>
        <dbReference type="ChEBI" id="CHEBI:57287"/>
        <dbReference type="ChEBI" id="CHEBI:57288"/>
        <dbReference type="ChEBI" id="CHEBI:61930"/>
        <dbReference type="EC" id="2.3.1.48"/>
    </reaction>
</comment>
<feature type="compositionally biased region" description="Basic and acidic residues" evidence="19">
    <location>
        <begin position="284"/>
        <end position="293"/>
    </location>
</feature>
<dbReference type="GO" id="GO:0008270">
    <property type="term" value="F:zinc ion binding"/>
    <property type="evidence" value="ECO:0007669"/>
    <property type="project" value="UniProtKB-KW"/>
</dbReference>
<dbReference type="Pfam" id="PF02135">
    <property type="entry name" value="zf-TAZ"/>
    <property type="match status" value="1"/>
</dbReference>
<feature type="compositionally biased region" description="Low complexity" evidence="19">
    <location>
        <begin position="1389"/>
        <end position="1400"/>
    </location>
</feature>
<feature type="region of interest" description="Disordered" evidence="19">
    <location>
        <begin position="787"/>
        <end position="866"/>
    </location>
</feature>
<keyword evidence="10" id="KW-0805">Transcription regulation</keyword>
<dbReference type="PROSITE" id="PS51727">
    <property type="entry name" value="CBP_P300_HAT"/>
    <property type="match status" value="1"/>
</dbReference>
<organism evidence="24 25">
    <name type="scientific">Cichlidogyrus casuarinus</name>
    <dbReference type="NCBI Taxonomy" id="1844966"/>
    <lineage>
        <taxon>Eukaryota</taxon>
        <taxon>Metazoa</taxon>
        <taxon>Spiralia</taxon>
        <taxon>Lophotrochozoa</taxon>
        <taxon>Platyhelminthes</taxon>
        <taxon>Monogenea</taxon>
        <taxon>Monopisthocotylea</taxon>
        <taxon>Dactylogyridea</taxon>
        <taxon>Ancyrocephalidae</taxon>
        <taxon>Cichlidogyrus</taxon>
    </lineage>
</organism>
<keyword evidence="15" id="KW-0012">Acyltransferase</keyword>
<keyword evidence="12" id="KW-0010">Activator</keyword>
<dbReference type="SMART" id="SM00551">
    <property type="entry name" value="ZnF_TAZ"/>
    <property type="match status" value="2"/>
</dbReference>
<dbReference type="SMART" id="SM01250">
    <property type="entry name" value="KAT11"/>
    <property type="match status" value="1"/>
</dbReference>
<dbReference type="InterPro" id="IPR036529">
    <property type="entry name" value="KIX_dom_sf"/>
</dbReference>
<feature type="region of interest" description="Disordered" evidence="19">
    <location>
        <begin position="1389"/>
        <end position="1543"/>
    </location>
</feature>
<comment type="caution">
    <text evidence="24">The sequence shown here is derived from an EMBL/GenBank/DDBJ whole genome shotgun (WGS) entry which is preliminary data.</text>
</comment>
<dbReference type="PANTHER" id="PTHR13808">
    <property type="entry name" value="CBP/P300-RELATED"/>
    <property type="match status" value="1"/>
</dbReference>
<evidence type="ECO:0000256" key="5">
    <source>
        <dbReference type="ARBA" id="ARBA00022723"/>
    </source>
</evidence>
<feature type="region of interest" description="Disordered" evidence="19">
    <location>
        <begin position="271"/>
        <end position="312"/>
    </location>
</feature>
<dbReference type="Pfam" id="PF23570">
    <property type="entry name" value="PHD_P300"/>
    <property type="match status" value="1"/>
</dbReference>
<evidence type="ECO:0000256" key="4">
    <source>
        <dbReference type="ARBA" id="ARBA00022679"/>
    </source>
</evidence>
<evidence type="ECO:0000256" key="1">
    <source>
        <dbReference type="ARBA" id="ARBA00004123"/>
    </source>
</evidence>
<feature type="compositionally biased region" description="Acidic residues" evidence="19">
    <location>
        <begin position="795"/>
        <end position="808"/>
    </location>
</feature>
<evidence type="ECO:0000259" key="21">
    <source>
        <dbReference type="PROSITE" id="PS50134"/>
    </source>
</evidence>
<keyword evidence="6" id="KW-0677">Repeat</keyword>
<dbReference type="CDD" id="cd15557">
    <property type="entry name" value="PHD_CBP_p300"/>
    <property type="match status" value="1"/>
</dbReference>
<evidence type="ECO:0000256" key="19">
    <source>
        <dbReference type="SAM" id="MobiDB-lite"/>
    </source>
</evidence>
<keyword evidence="9" id="KW-0156">Chromatin regulator</keyword>
<evidence type="ECO:0000259" key="20">
    <source>
        <dbReference type="PROSITE" id="PS50014"/>
    </source>
</evidence>
<dbReference type="InterPro" id="IPR000433">
    <property type="entry name" value="Znf_ZZ"/>
</dbReference>
<feature type="zinc finger region" description="TAZ-type" evidence="18">
    <location>
        <begin position="28"/>
        <end position="113"/>
    </location>
</feature>
<feature type="compositionally biased region" description="Polar residues" evidence="19">
    <location>
        <begin position="1162"/>
        <end position="1173"/>
    </location>
</feature>
<feature type="compositionally biased region" description="Polar residues" evidence="19">
    <location>
        <begin position="296"/>
        <end position="307"/>
    </location>
</feature>
<evidence type="ECO:0000256" key="11">
    <source>
        <dbReference type="ARBA" id="ARBA00023117"/>
    </source>
</evidence>
<evidence type="ECO:0000256" key="2">
    <source>
        <dbReference type="ARBA" id="ARBA00013184"/>
    </source>
</evidence>
<dbReference type="PROSITE" id="PS50134">
    <property type="entry name" value="ZF_TAZ"/>
    <property type="match status" value="2"/>
</dbReference>
<dbReference type="PROSITE" id="PS50014">
    <property type="entry name" value="BROMODOMAIN_2"/>
    <property type="match status" value="1"/>
</dbReference>
<evidence type="ECO:0000313" key="25">
    <source>
        <dbReference type="Proteomes" id="UP001626550"/>
    </source>
</evidence>
<dbReference type="GO" id="GO:0140297">
    <property type="term" value="F:DNA-binding transcription factor binding"/>
    <property type="evidence" value="ECO:0007669"/>
    <property type="project" value="UniProtKB-ARBA"/>
</dbReference>
<dbReference type="SUPFAM" id="SSF47370">
    <property type="entry name" value="Bromodomain"/>
    <property type="match status" value="1"/>
</dbReference>
<feature type="compositionally biased region" description="Low complexity" evidence="19">
    <location>
        <begin position="1474"/>
        <end position="1483"/>
    </location>
</feature>
<feature type="domain" description="CBP/p300-type HAT" evidence="23">
    <location>
        <begin position="547"/>
        <end position="957"/>
    </location>
</feature>
<dbReference type="Pfam" id="PF00569">
    <property type="entry name" value="ZZ"/>
    <property type="match status" value="1"/>
</dbReference>
<evidence type="ECO:0000256" key="18">
    <source>
        <dbReference type="PROSITE-ProRule" id="PRU00203"/>
    </source>
</evidence>
<dbReference type="Gene3D" id="3.30.60.90">
    <property type="match status" value="1"/>
</dbReference>
<feature type="domain" description="KIX" evidence="22">
    <location>
        <begin position="129"/>
        <end position="208"/>
    </location>
</feature>
<feature type="compositionally biased region" description="Low complexity" evidence="19">
    <location>
        <begin position="1502"/>
        <end position="1518"/>
    </location>
</feature>
<dbReference type="SUPFAM" id="SSF57850">
    <property type="entry name" value="RING/U-box"/>
    <property type="match status" value="1"/>
</dbReference>
<keyword evidence="25" id="KW-1185">Reference proteome</keyword>
<dbReference type="InterPro" id="IPR003101">
    <property type="entry name" value="KIX_dom"/>
</dbReference>
<reference evidence="24 25" key="1">
    <citation type="submission" date="2024-11" db="EMBL/GenBank/DDBJ databases">
        <title>Adaptive evolution of stress response genes in parasites aligns with host niche diversity.</title>
        <authorList>
            <person name="Hahn C."/>
            <person name="Resl P."/>
        </authorList>
    </citation>
    <scope>NUCLEOTIDE SEQUENCE [LARGE SCALE GENOMIC DNA]</scope>
    <source>
        <strain evidence="24">EGGRZ-B1_66</strain>
        <tissue evidence="24">Body</tissue>
    </source>
</reference>
<dbReference type="Proteomes" id="UP001626550">
    <property type="component" value="Unassembled WGS sequence"/>
</dbReference>
<feature type="region of interest" description="Disordered" evidence="19">
    <location>
        <begin position="999"/>
        <end position="1024"/>
    </location>
</feature>
<dbReference type="InterPro" id="IPR035898">
    <property type="entry name" value="TAZ_dom_sf"/>
</dbReference>
<dbReference type="InterPro" id="IPR013083">
    <property type="entry name" value="Znf_RING/FYVE/PHD"/>
</dbReference>
<gene>
    <name evidence="24" type="ORF">Ciccas_004748</name>
</gene>
<keyword evidence="7 18" id="KW-0863">Zinc-finger</keyword>
<keyword evidence="5 18" id="KW-0479">Metal-binding</keyword>
<feature type="domain" description="Bromo" evidence="20">
    <location>
        <begin position="334"/>
        <end position="405"/>
    </location>
</feature>
<dbReference type="SUPFAM" id="SSF57933">
    <property type="entry name" value="TAZ domain"/>
    <property type="match status" value="2"/>
</dbReference>
<keyword evidence="14" id="KW-0539">Nucleus</keyword>
<feature type="compositionally biased region" description="Low complexity" evidence="19">
    <location>
        <begin position="810"/>
        <end position="825"/>
    </location>
</feature>
<evidence type="ECO:0000256" key="8">
    <source>
        <dbReference type="ARBA" id="ARBA00022833"/>
    </source>
</evidence>
<keyword evidence="11 17" id="KW-0103">Bromodomain</keyword>
<dbReference type="Pfam" id="PF08214">
    <property type="entry name" value="HAT_KAT11"/>
    <property type="match status" value="1"/>
</dbReference>
<feature type="compositionally biased region" description="Basic and acidic residues" evidence="19">
    <location>
        <begin position="999"/>
        <end position="1014"/>
    </location>
</feature>
<dbReference type="InterPro" id="IPR038547">
    <property type="entry name" value="RING_CBP-p300_sf"/>
</dbReference>
<dbReference type="PROSITE" id="PS50952">
    <property type="entry name" value="KIX"/>
    <property type="match status" value="1"/>
</dbReference>
<feature type="domain" description="TAZ-type" evidence="21">
    <location>
        <begin position="28"/>
        <end position="113"/>
    </location>
</feature>
<dbReference type="PROSITE" id="PS01357">
    <property type="entry name" value="ZF_ZZ_1"/>
    <property type="match status" value="1"/>
</dbReference>
<sequence length="1543" mass="175689">MQRPASDQACTLLKSEGPGLSSNEVAERQQKYEKSRQHLFCLYHAHNCRQEELANRPVNCNKPFCQFFRQVIAHISTCNMGSNCQEQLCFTSKRLVHHWQSCQKIDCALCGPISQSRSAAMSFNSRGASRLNAWQKNFQPAQRYMAVKTFVSFVFPGMKEPPTDDPRMIKFTQSIKEIEKDLFIKSPSMEDYINGLVDKCQKIILDSQTKGSTHPNREEGHASHSDIKERFQLDLGLSTMKQDPEFEDVKPRVFGGSSSTVKQEEALIKKEEEPMSEQAQTMEIKVEPKEDKPVPTLSSHQGKSAQPPTKAKNLKTWEPKELEEAFMPLLDKLWMEKDAEPFLQSVEDLVKIPQYAQIVTNPIDLPMIKQGLLGGRYSDPWGIVDDFWLMFNNAWLFNKKLSKVYRNCSKLAEVFEEQANPLMQSLGFCCAREEIFLPQILNCTTVNLCRINRDAVYYQFTNANKTDTGLCMDKYPICEKCYNDAYTSSKFEKMRNSRKEPEPNVYCRECGRKWHQICGCHMDEIWSKGFICPSCTQSLSYKRAINPYTASKLPTTKLSSFIETRVRKFLQRNASENIGEVFIRVLASSDKVVEVKPGMKARYCETGEMTDSFPYRVKAIFAFQVIDGQEVCFFGLHVQEYGSEAPPPNNRRVYIAYLDSVYYFQPKQLRTAVYHEILVSYLNYARIMRFTMAHIWACPPSEGDDYIFHMHPPDQKIPKPKRLQEWYQAMLKKAQTENIVVDYKDICKDACTNMTVSPTDLPYFEGDYWPNALEEIFKEIDDEEKKRQKEQVLYQEDEDQQQQLDDDSTQSPGSSCGGPNSNQSCPGGAPMPNGGAKKNQRAKKRKLKKGMSNGSHSKKKKGELGGVVDMNQEVSKRVYDMMEKHKDNFFVIRLYSANQATQLPSIKDPDRLITSELMDSRDTFLNYARDKHLEFSTLRRAKYSTLHMLYDIHNLDKPALYTCNKCSLTLDYRWHCQQCEEFDLCQKCKDEFGHEHPLKKLGPEDAKAGDERQDPLGTQSSNEKLQRLTQAFTHSINCRDSNCRQQMCSNLKRLLAHLKQHQDRNCVNCRRVMICSAFHCKTCNVPNCSFPMCAQMKQTMRNNQLQQRAQQSKLVRRRMAMMQRSMSNNNNAQNDNGQVASNSSPSPASAHTPAMVGAPTTPYGTQHSMQSPQHAIAGKIPHHSPLPASSPYCAGQGQQNSPYQMPAHHSPQTSMYSGSAGGGKPSGPSPGQAMYNAQNVPYAATQRQLSQGPPQITINKSMSVPSGMVCGTQPPNVMNRMQQSRMPMTPSKSPGAVSVAPNQWGQRMPGPGPQNISANDIQTVQRCFSAVQAKGQSMEEFFKWLSCNPNFLRAWQYLQSQDPNMIHYAQSQPEQQFCQQQAVPQQQQQMLGYQQQPQQQRMPHIQSWQQPQQMPNAQMRYRAPPPPQQQQPQVQAQQMRSNGPPNLVPMMQQNGSLMPAQSPMMMHSSGMIQGRGQPQPQQQMLRGAPGMFTPANMSNATLSQLLSPSQQQQQQQYQNGMHHPNPPPYNPGYSQQQPPPQQQ</sequence>
<dbReference type="Gene3D" id="1.10.246.20">
    <property type="entry name" value="Coactivator CBP, KIX domain"/>
    <property type="match status" value="1"/>
</dbReference>
<dbReference type="InterPro" id="IPR031162">
    <property type="entry name" value="CBP_P300_HAT"/>
</dbReference>
<feature type="compositionally biased region" description="Basic and acidic residues" evidence="19">
    <location>
        <begin position="215"/>
        <end position="227"/>
    </location>
</feature>
<feature type="compositionally biased region" description="Polar residues" evidence="19">
    <location>
        <begin position="1406"/>
        <end position="1416"/>
    </location>
</feature>
<name>A0ABD2QBF8_9PLAT</name>
<dbReference type="InterPro" id="IPR000197">
    <property type="entry name" value="Znf_TAZ"/>
</dbReference>
<feature type="region of interest" description="Disordered" evidence="19">
    <location>
        <begin position="208"/>
        <end position="227"/>
    </location>
</feature>
<feature type="domain" description="TAZ-type" evidence="21">
    <location>
        <begin position="1014"/>
        <end position="1096"/>
    </location>
</feature>
<evidence type="ECO:0000256" key="12">
    <source>
        <dbReference type="ARBA" id="ARBA00023159"/>
    </source>
</evidence>
<evidence type="ECO:0000256" key="15">
    <source>
        <dbReference type="ARBA" id="ARBA00023315"/>
    </source>
</evidence>
<evidence type="ECO:0000256" key="9">
    <source>
        <dbReference type="ARBA" id="ARBA00022853"/>
    </source>
</evidence>
<evidence type="ECO:0000256" key="17">
    <source>
        <dbReference type="PROSITE-ProRule" id="PRU00035"/>
    </source>
</evidence>
<feature type="region of interest" description="Disordered" evidence="19">
    <location>
        <begin position="1127"/>
        <end position="1235"/>
    </location>
</feature>
<evidence type="ECO:0000259" key="23">
    <source>
        <dbReference type="PROSITE" id="PS51727"/>
    </source>
</evidence>
<evidence type="ECO:0000313" key="24">
    <source>
        <dbReference type="EMBL" id="KAL3316602.1"/>
    </source>
</evidence>
<evidence type="ECO:0000256" key="10">
    <source>
        <dbReference type="ARBA" id="ARBA00023015"/>
    </source>
</evidence>
<evidence type="ECO:0000256" key="6">
    <source>
        <dbReference type="ARBA" id="ARBA00022737"/>
    </source>
</evidence>
<keyword evidence="8 18" id="KW-0862">Zinc</keyword>
<dbReference type="SMART" id="SM00291">
    <property type="entry name" value="ZnF_ZZ"/>
    <property type="match status" value="1"/>
</dbReference>
<evidence type="ECO:0000256" key="16">
    <source>
        <dbReference type="ARBA" id="ARBA00048017"/>
    </source>
</evidence>
<dbReference type="InterPro" id="IPR056484">
    <property type="entry name" value="PHD_P300"/>
</dbReference>
<dbReference type="InterPro" id="IPR010303">
    <property type="entry name" value="RING_CBP-p300"/>
</dbReference>
<protein>
    <recommendedName>
        <fullName evidence="2">histone acetyltransferase</fullName>
        <ecNumber evidence="2">2.3.1.48</ecNumber>
    </recommendedName>
</protein>
<evidence type="ECO:0000256" key="14">
    <source>
        <dbReference type="ARBA" id="ARBA00023242"/>
    </source>
</evidence>
<evidence type="ECO:0000256" key="7">
    <source>
        <dbReference type="ARBA" id="ARBA00022771"/>
    </source>
</evidence>
<dbReference type="EMBL" id="JBJKFK010000514">
    <property type="protein sequence ID" value="KAL3316602.1"/>
    <property type="molecule type" value="Genomic_DNA"/>
</dbReference>
<dbReference type="Pfam" id="PF00439">
    <property type="entry name" value="Bromodomain"/>
    <property type="match status" value="1"/>
</dbReference>
<dbReference type="Pfam" id="PF06001">
    <property type="entry name" value="RING_CBP-p300"/>
    <property type="match status" value="1"/>
</dbReference>
<feature type="compositionally biased region" description="Basic residues" evidence="19">
    <location>
        <begin position="838"/>
        <end position="849"/>
    </location>
</feature>
<dbReference type="Gene3D" id="1.20.920.10">
    <property type="entry name" value="Bromodomain-like"/>
    <property type="match status" value="1"/>
</dbReference>